<sequence length="377" mass="40829">MNMSVARAVNVDEVRELARRRLPRPVFDLVEGGAEDEITMRGNLDAFRRHRLLPRAFADVASRDSGTTVLGTKLRAPILLAPTGAARVLHRDAELAVARAARASGLGYVHGTVSGHTPEQVAAVDPFWFQLYASGDRPRLLETLKRIADVGFRALVVTVDVPVFGNRERDRRNRLTIPLSFSPVAILRCATRPRWTAEFIRGNLPQRAQPDGRVSPFGTQRQILSSLYPVTADDLAFIRDHWQGPLLVKGILHPADCETAIERGANGIIVSNHGGRQLDRAPAALDALPVIVSAAAGRAEVLLDGGVRRGTDILTALALGARAVLVGRPYLYGLAAGGQEGVERVLEILVTEFDRAMALTGFASTEQIDGTCLMPVQ</sequence>
<dbReference type="Gene3D" id="3.20.20.70">
    <property type="entry name" value="Aldolase class I"/>
    <property type="match status" value="1"/>
</dbReference>
<dbReference type="PANTHER" id="PTHR10578">
    <property type="entry name" value="S -2-HYDROXY-ACID OXIDASE-RELATED"/>
    <property type="match status" value="1"/>
</dbReference>
<evidence type="ECO:0000256" key="4">
    <source>
        <dbReference type="ARBA" id="ARBA00023002"/>
    </source>
</evidence>
<evidence type="ECO:0000256" key="1">
    <source>
        <dbReference type="ARBA" id="ARBA00001917"/>
    </source>
</evidence>
<dbReference type="Proteomes" id="UP000644610">
    <property type="component" value="Unassembled WGS sequence"/>
</dbReference>
<evidence type="ECO:0000256" key="6">
    <source>
        <dbReference type="PIRSR" id="PIRSR000138-1"/>
    </source>
</evidence>
<evidence type="ECO:0000313" key="10">
    <source>
        <dbReference type="Proteomes" id="UP000644610"/>
    </source>
</evidence>
<feature type="active site" description="Proton acceptor" evidence="6">
    <location>
        <position position="273"/>
    </location>
</feature>
<reference evidence="9" key="1">
    <citation type="submission" date="2021-01" db="EMBL/GenBank/DDBJ databases">
        <title>Whole genome shotgun sequence of Planotetraspora silvatica NBRC 100141.</title>
        <authorList>
            <person name="Komaki H."/>
            <person name="Tamura T."/>
        </authorList>
    </citation>
    <scope>NUCLEOTIDE SEQUENCE</scope>
    <source>
        <strain evidence="9">NBRC 100141</strain>
    </source>
</reference>
<keyword evidence="10" id="KW-1185">Reference proteome</keyword>
<organism evidence="9 10">
    <name type="scientific">Planotetraspora silvatica</name>
    <dbReference type="NCBI Taxonomy" id="234614"/>
    <lineage>
        <taxon>Bacteria</taxon>
        <taxon>Bacillati</taxon>
        <taxon>Actinomycetota</taxon>
        <taxon>Actinomycetes</taxon>
        <taxon>Streptosporangiales</taxon>
        <taxon>Streptosporangiaceae</taxon>
        <taxon>Planotetraspora</taxon>
    </lineage>
</organism>
<name>A0A8J3UJU2_9ACTN</name>
<feature type="binding site" evidence="7">
    <location>
        <position position="130"/>
    </location>
    <ligand>
        <name>FMN</name>
        <dbReference type="ChEBI" id="CHEBI:58210"/>
    </ligand>
</feature>
<feature type="binding site" evidence="7">
    <location>
        <begin position="304"/>
        <end position="308"/>
    </location>
    <ligand>
        <name>FMN</name>
        <dbReference type="ChEBI" id="CHEBI:58210"/>
    </ligand>
</feature>
<keyword evidence="2 7" id="KW-0285">Flavoprotein</keyword>
<feature type="domain" description="FMN hydroxy acid dehydrogenase" evidence="8">
    <location>
        <begin position="3"/>
        <end position="377"/>
    </location>
</feature>
<dbReference type="InterPro" id="IPR037396">
    <property type="entry name" value="FMN_HAD"/>
</dbReference>
<feature type="binding site" evidence="7">
    <location>
        <position position="158"/>
    </location>
    <ligand>
        <name>FMN</name>
        <dbReference type="ChEBI" id="CHEBI:58210"/>
    </ligand>
</feature>
<dbReference type="AlphaFoldDB" id="A0A8J3UJU2"/>
<comment type="similarity">
    <text evidence="5">Belongs to the FMN-dependent alpha-hydroxy acid dehydrogenase family.</text>
</comment>
<feature type="binding site" evidence="7">
    <location>
        <position position="132"/>
    </location>
    <ligand>
        <name>glyoxylate</name>
        <dbReference type="ChEBI" id="CHEBI:36655"/>
    </ligand>
</feature>
<dbReference type="PROSITE" id="PS51349">
    <property type="entry name" value="FMN_HYDROXY_ACID_DH_2"/>
    <property type="match status" value="1"/>
</dbReference>
<evidence type="ECO:0000256" key="3">
    <source>
        <dbReference type="ARBA" id="ARBA00022643"/>
    </source>
</evidence>
<dbReference type="Pfam" id="PF01070">
    <property type="entry name" value="FMN_dh"/>
    <property type="match status" value="1"/>
</dbReference>
<evidence type="ECO:0000256" key="5">
    <source>
        <dbReference type="ARBA" id="ARBA00024042"/>
    </source>
</evidence>
<feature type="binding site" evidence="7">
    <location>
        <position position="167"/>
    </location>
    <ligand>
        <name>glyoxylate</name>
        <dbReference type="ChEBI" id="CHEBI:36655"/>
    </ligand>
</feature>
<keyword evidence="3 7" id="KW-0288">FMN</keyword>
<accession>A0A8J3UJU2</accession>
<dbReference type="EMBL" id="BOOQ01000001">
    <property type="protein sequence ID" value="GII43589.1"/>
    <property type="molecule type" value="Genomic_DNA"/>
</dbReference>
<protein>
    <submittedName>
        <fullName evidence="9">FMN-dependent dehydrogenase</fullName>
    </submittedName>
</protein>
<comment type="caution">
    <text evidence="9">The sequence shown here is derived from an EMBL/GenBank/DDBJ whole genome shotgun (WGS) entry which is preliminary data.</text>
</comment>
<dbReference type="PANTHER" id="PTHR10578:SF107">
    <property type="entry name" value="2-HYDROXYACID OXIDASE 1"/>
    <property type="match status" value="1"/>
</dbReference>
<keyword evidence="4" id="KW-0560">Oxidoreductase</keyword>
<dbReference type="CDD" id="cd02809">
    <property type="entry name" value="alpha_hydroxyacid_oxid_FMN"/>
    <property type="match status" value="1"/>
</dbReference>
<dbReference type="InterPro" id="IPR013785">
    <property type="entry name" value="Aldolase_TIM"/>
</dbReference>
<dbReference type="GO" id="GO:0010181">
    <property type="term" value="F:FMN binding"/>
    <property type="evidence" value="ECO:0007669"/>
    <property type="project" value="InterPro"/>
</dbReference>
<gene>
    <name evidence="9" type="primary">lldD</name>
    <name evidence="9" type="ORF">Psi02_00130</name>
</gene>
<evidence type="ECO:0000256" key="2">
    <source>
        <dbReference type="ARBA" id="ARBA00022630"/>
    </source>
</evidence>
<dbReference type="GO" id="GO:0016614">
    <property type="term" value="F:oxidoreductase activity, acting on CH-OH group of donors"/>
    <property type="evidence" value="ECO:0007669"/>
    <property type="project" value="UniProtKB-ARBA"/>
</dbReference>
<feature type="binding site" evidence="7">
    <location>
        <position position="276"/>
    </location>
    <ligand>
        <name>glyoxylate</name>
        <dbReference type="ChEBI" id="CHEBI:36655"/>
    </ligand>
</feature>
<feature type="binding site" evidence="7">
    <location>
        <begin position="82"/>
        <end position="84"/>
    </location>
    <ligand>
        <name>FMN</name>
        <dbReference type="ChEBI" id="CHEBI:58210"/>
    </ligand>
</feature>
<dbReference type="InterPro" id="IPR008259">
    <property type="entry name" value="FMN_hydac_DH_AS"/>
</dbReference>
<evidence type="ECO:0000256" key="7">
    <source>
        <dbReference type="PIRSR" id="PIRSR000138-2"/>
    </source>
</evidence>
<dbReference type="InterPro" id="IPR012133">
    <property type="entry name" value="Alpha-hydoxy_acid_DH_FMN"/>
</dbReference>
<dbReference type="RefSeq" id="WP_203970561.1">
    <property type="nucleotide sequence ID" value="NZ_BAAAKY010000005.1"/>
</dbReference>
<evidence type="ECO:0000259" key="8">
    <source>
        <dbReference type="PROSITE" id="PS51349"/>
    </source>
</evidence>
<dbReference type="SUPFAM" id="SSF51395">
    <property type="entry name" value="FMN-linked oxidoreductases"/>
    <property type="match status" value="1"/>
</dbReference>
<feature type="binding site" evidence="7">
    <location>
        <begin position="327"/>
        <end position="328"/>
    </location>
    <ligand>
        <name>FMN</name>
        <dbReference type="ChEBI" id="CHEBI:58210"/>
    </ligand>
</feature>
<proteinExistence type="inferred from homology"/>
<feature type="binding site" evidence="7">
    <location>
        <position position="249"/>
    </location>
    <ligand>
        <name>FMN</name>
        <dbReference type="ChEBI" id="CHEBI:58210"/>
    </ligand>
</feature>
<dbReference type="PIRSF" id="PIRSF000138">
    <property type="entry name" value="Al-hdrx_acd_dh"/>
    <property type="match status" value="1"/>
</dbReference>
<feature type="binding site" evidence="7">
    <location>
        <position position="271"/>
    </location>
    <ligand>
        <name>FMN</name>
        <dbReference type="ChEBI" id="CHEBI:58210"/>
    </ligand>
</feature>
<evidence type="ECO:0000313" key="9">
    <source>
        <dbReference type="EMBL" id="GII43589.1"/>
    </source>
</evidence>
<dbReference type="PROSITE" id="PS00557">
    <property type="entry name" value="FMN_HYDROXY_ACID_DH_1"/>
    <property type="match status" value="1"/>
</dbReference>
<feature type="binding site" evidence="7">
    <location>
        <position position="273"/>
    </location>
    <ligand>
        <name>glyoxylate</name>
        <dbReference type="ChEBI" id="CHEBI:36655"/>
    </ligand>
</feature>
<dbReference type="InterPro" id="IPR000262">
    <property type="entry name" value="FMN-dep_DH"/>
</dbReference>
<comment type="cofactor">
    <cofactor evidence="1">
        <name>FMN</name>
        <dbReference type="ChEBI" id="CHEBI:58210"/>
    </cofactor>
</comment>
<dbReference type="FunFam" id="3.20.20.70:FF:000029">
    <property type="entry name" value="L-lactate dehydrogenase"/>
    <property type="match status" value="1"/>
</dbReference>